<organism evidence="2 3">
    <name type="scientific">Coniochaeta pulveracea</name>
    <dbReference type="NCBI Taxonomy" id="177199"/>
    <lineage>
        <taxon>Eukaryota</taxon>
        <taxon>Fungi</taxon>
        <taxon>Dikarya</taxon>
        <taxon>Ascomycota</taxon>
        <taxon>Pezizomycotina</taxon>
        <taxon>Sordariomycetes</taxon>
        <taxon>Sordariomycetidae</taxon>
        <taxon>Coniochaetales</taxon>
        <taxon>Coniochaetaceae</taxon>
        <taxon>Coniochaeta</taxon>
    </lineage>
</organism>
<evidence type="ECO:0000256" key="1">
    <source>
        <dbReference type="SAM" id="MobiDB-lite"/>
    </source>
</evidence>
<dbReference type="Proteomes" id="UP000275385">
    <property type="component" value="Unassembled WGS sequence"/>
</dbReference>
<proteinExistence type="predicted"/>
<dbReference type="EMBL" id="QVQW01000058">
    <property type="protein sequence ID" value="RKU42335.1"/>
    <property type="molecule type" value="Genomic_DNA"/>
</dbReference>
<feature type="compositionally biased region" description="Basic and acidic residues" evidence="1">
    <location>
        <begin position="95"/>
        <end position="104"/>
    </location>
</feature>
<reference evidence="2 3" key="1">
    <citation type="submission" date="2018-08" db="EMBL/GenBank/DDBJ databases">
        <title>Draft genome of the lignicolous fungus Coniochaeta pulveracea.</title>
        <authorList>
            <person name="Borstlap C.J."/>
            <person name="De Witt R.N."/>
            <person name="Botha A."/>
            <person name="Volschenk H."/>
        </authorList>
    </citation>
    <scope>NUCLEOTIDE SEQUENCE [LARGE SCALE GENOMIC DNA]</scope>
    <source>
        <strain evidence="2 3">CAB683</strain>
    </source>
</reference>
<evidence type="ECO:0000313" key="3">
    <source>
        <dbReference type="Proteomes" id="UP000275385"/>
    </source>
</evidence>
<feature type="compositionally biased region" description="Acidic residues" evidence="1">
    <location>
        <begin position="71"/>
        <end position="84"/>
    </location>
</feature>
<protein>
    <submittedName>
        <fullName evidence="2">Uncharacterized protein</fullName>
    </submittedName>
</protein>
<gene>
    <name evidence="2" type="ORF">DL546_005347</name>
</gene>
<evidence type="ECO:0000313" key="2">
    <source>
        <dbReference type="EMBL" id="RKU42335.1"/>
    </source>
</evidence>
<name>A0A420Y375_9PEZI</name>
<feature type="region of interest" description="Disordered" evidence="1">
    <location>
        <begin position="1"/>
        <end position="104"/>
    </location>
</feature>
<dbReference type="AlphaFoldDB" id="A0A420Y375"/>
<accession>A0A420Y375</accession>
<comment type="caution">
    <text evidence="2">The sequence shown here is derived from an EMBL/GenBank/DDBJ whole genome shotgun (WGS) entry which is preliminary data.</text>
</comment>
<keyword evidence="3" id="KW-1185">Reference proteome</keyword>
<sequence>MGKDDNSKLGRKKAQQMRAGQDAKDKRLRKFPQPRDIIGPNSVEESRDNTLCHQIQDEEDVTQTTDGVGFEGEDVEDGDPDDFYEAVYGQQLDDPDTKPEKEAT</sequence>